<dbReference type="Pfam" id="PF01571">
    <property type="entry name" value="GCV_T"/>
    <property type="match status" value="1"/>
</dbReference>
<sequence length="443" mass="48401">MNLPSLQSGIDQAGSPVKLLWKPGTPPVTVPVVPPEIAGWRAEQRAWYDGVAYLELSHHMADLFVEGPDALRLLSRVGANNFENYAIGQAKQFIVVNEEGLLVQDGILTRLAEDRFNLAGIGTAGTWVQHEAERGDYDVTLTVDPDSAFRGGADPVLFRFQIQGARAMAFLESVFGGPMPSVKFFHSGEVSLAGRTFRALRHGMTGQPGFEFFGAWEDYAPVREALLAAGEQFGLVQVGGLAYYTAGVVGGWLATPVPAIYTSESTAAFRSFTSLFSYEGQGALRGSFYSDDISDYYHSPYELGYGRSVSFDHDFIGKDALAAAKDKVHRQKVTLVWDADDVAAVFGPERDFFLSYTKDRVEKDSRLIGLSEYATYIDPAGAIHSIATIDREHAEPGTEVELVWGEHPGPGTAPDADLGFSRIRATVQPAPYDDYARTSYRKS</sequence>
<dbReference type="EMBL" id="OCNK01000002">
    <property type="protein sequence ID" value="SOD98058.1"/>
    <property type="molecule type" value="Genomic_DNA"/>
</dbReference>
<keyword evidence="4" id="KW-1185">Reference proteome</keyword>
<dbReference type="PANTHER" id="PTHR43757">
    <property type="entry name" value="AMINOMETHYLTRANSFERASE"/>
    <property type="match status" value="1"/>
</dbReference>
<dbReference type="Proteomes" id="UP000219482">
    <property type="component" value="Unassembled WGS sequence"/>
</dbReference>
<keyword evidence="3" id="KW-0808">Transferase</keyword>
<dbReference type="PANTHER" id="PTHR43757:SF2">
    <property type="entry name" value="AMINOMETHYLTRANSFERASE, MITOCHONDRIAL"/>
    <property type="match status" value="1"/>
</dbReference>
<dbReference type="InterPro" id="IPR006222">
    <property type="entry name" value="GCVT_N"/>
</dbReference>
<name>A0A286GRB1_9ACTN</name>
<dbReference type="SUPFAM" id="SSF103025">
    <property type="entry name" value="Folate-binding domain"/>
    <property type="match status" value="1"/>
</dbReference>
<dbReference type="PIRSF" id="PIRSF006487">
    <property type="entry name" value="GcvT"/>
    <property type="match status" value="1"/>
</dbReference>
<protein>
    <submittedName>
        <fullName evidence="3">Glycine cleavage system T protein (Aminomethyltransferase)</fullName>
    </submittedName>
</protein>
<dbReference type="OrthoDB" id="2055370at2"/>
<evidence type="ECO:0000313" key="4">
    <source>
        <dbReference type="Proteomes" id="UP000219482"/>
    </source>
</evidence>
<reference evidence="4" key="1">
    <citation type="submission" date="2017-09" db="EMBL/GenBank/DDBJ databases">
        <authorList>
            <person name="Varghese N."/>
            <person name="Submissions S."/>
        </authorList>
    </citation>
    <scope>NUCLEOTIDE SEQUENCE [LARGE SCALE GENOMIC DNA]</scope>
    <source>
        <strain evidence="4">DSM 44270</strain>
    </source>
</reference>
<dbReference type="GO" id="GO:0008168">
    <property type="term" value="F:methyltransferase activity"/>
    <property type="evidence" value="ECO:0007669"/>
    <property type="project" value="UniProtKB-KW"/>
</dbReference>
<evidence type="ECO:0000259" key="2">
    <source>
        <dbReference type="Pfam" id="PF01571"/>
    </source>
</evidence>
<dbReference type="InterPro" id="IPR028896">
    <property type="entry name" value="GcvT/YgfZ/DmdA"/>
</dbReference>
<dbReference type="InterPro" id="IPR027266">
    <property type="entry name" value="TrmE/GcvT-like"/>
</dbReference>
<dbReference type="GO" id="GO:0032259">
    <property type="term" value="P:methylation"/>
    <property type="evidence" value="ECO:0007669"/>
    <property type="project" value="UniProtKB-KW"/>
</dbReference>
<dbReference type="AlphaFoldDB" id="A0A286GRB1"/>
<organism evidence="3 4">
    <name type="scientific">Blastococcus haudaquaticus</name>
    <dbReference type="NCBI Taxonomy" id="1938745"/>
    <lineage>
        <taxon>Bacteria</taxon>
        <taxon>Bacillati</taxon>
        <taxon>Actinomycetota</taxon>
        <taxon>Actinomycetes</taxon>
        <taxon>Geodermatophilales</taxon>
        <taxon>Geodermatophilaceae</taxon>
        <taxon>Blastococcus</taxon>
    </lineage>
</organism>
<keyword evidence="3" id="KW-0489">Methyltransferase</keyword>
<gene>
    <name evidence="3" type="ORF">SAMN06272739_1708</name>
</gene>
<evidence type="ECO:0000313" key="3">
    <source>
        <dbReference type="EMBL" id="SOD98058.1"/>
    </source>
</evidence>
<feature type="domain" description="GCVT N-terminal" evidence="2">
    <location>
        <begin position="39"/>
        <end position="242"/>
    </location>
</feature>
<dbReference type="Gene3D" id="3.30.1360.120">
    <property type="entry name" value="Probable tRNA modification gtpase trme, domain 1"/>
    <property type="match status" value="1"/>
</dbReference>
<dbReference type="RefSeq" id="WP_097183474.1">
    <property type="nucleotide sequence ID" value="NZ_OCNK01000002.1"/>
</dbReference>
<accession>A0A286GRB1</accession>
<feature type="binding site" evidence="1">
    <location>
        <position position="211"/>
    </location>
    <ligand>
        <name>substrate</name>
    </ligand>
</feature>
<proteinExistence type="predicted"/>
<evidence type="ECO:0000256" key="1">
    <source>
        <dbReference type="PIRSR" id="PIRSR006487-1"/>
    </source>
</evidence>